<feature type="region of interest" description="Disordered" evidence="1">
    <location>
        <begin position="1"/>
        <end position="48"/>
    </location>
</feature>
<gene>
    <name evidence="2" type="ORF">HK100_006723</name>
</gene>
<name>A0AAD5SVR4_9FUNG</name>
<protein>
    <submittedName>
        <fullName evidence="2">Uncharacterized protein</fullName>
    </submittedName>
</protein>
<comment type="caution">
    <text evidence="2">The sequence shown here is derived from an EMBL/GenBank/DDBJ whole genome shotgun (WGS) entry which is preliminary data.</text>
</comment>
<organism evidence="2 3">
    <name type="scientific">Physocladia obscura</name>
    <dbReference type="NCBI Taxonomy" id="109957"/>
    <lineage>
        <taxon>Eukaryota</taxon>
        <taxon>Fungi</taxon>
        <taxon>Fungi incertae sedis</taxon>
        <taxon>Chytridiomycota</taxon>
        <taxon>Chytridiomycota incertae sedis</taxon>
        <taxon>Chytridiomycetes</taxon>
        <taxon>Chytridiales</taxon>
        <taxon>Chytriomycetaceae</taxon>
        <taxon>Physocladia</taxon>
    </lineage>
</organism>
<evidence type="ECO:0000313" key="2">
    <source>
        <dbReference type="EMBL" id="KAJ3093260.1"/>
    </source>
</evidence>
<dbReference type="AlphaFoldDB" id="A0AAD5SVR4"/>
<accession>A0AAD5SVR4</accession>
<reference evidence="2" key="1">
    <citation type="submission" date="2020-05" db="EMBL/GenBank/DDBJ databases">
        <title>Phylogenomic resolution of chytrid fungi.</title>
        <authorList>
            <person name="Stajich J.E."/>
            <person name="Amses K."/>
            <person name="Simmons R."/>
            <person name="Seto K."/>
            <person name="Myers J."/>
            <person name="Bonds A."/>
            <person name="Quandt C.A."/>
            <person name="Barry K."/>
            <person name="Liu P."/>
            <person name="Grigoriev I."/>
            <person name="Longcore J.E."/>
            <person name="James T.Y."/>
        </authorList>
    </citation>
    <scope>NUCLEOTIDE SEQUENCE</scope>
    <source>
        <strain evidence="2">JEL0513</strain>
    </source>
</reference>
<sequence>MSDIIEPANSKTTQHSPSKKAPTSMLNSLGTLDALDKMESHPTKLTPSYVSHSLRIANNDWDSTPASTYPCTSNPRRFLNLHSASRHVSTSTFQSSKFTSDSNPGMFLIQRTHNTRESVAVSVERWAISS</sequence>
<evidence type="ECO:0000313" key="3">
    <source>
        <dbReference type="Proteomes" id="UP001211907"/>
    </source>
</evidence>
<feature type="non-terminal residue" evidence="2">
    <location>
        <position position="130"/>
    </location>
</feature>
<evidence type="ECO:0000256" key="1">
    <source>
        <dbReference type="SAM" id="MobiDB-lite"/>
    </source>
</evidence>
<keyword evidence="3" id="KW-1185">Reference proteome</keyword>
<proteinExistence type="predicted"/>
<dbReference type="EMBL" id="JADGJH010003129">
    <property type="protein sequence ID" value="KAJ3093260.1"/>
    <property type="molecule type" value="Genomic_DNA"/>
</dbReference>
<dbReference type="Proteomes" id="UP001211907">
    <property type="component" value="Unassembled WGS sequence"/>
</dbReference>